<reference evidence="1 2" key="1">
    <citation type="submission" date="2016-07" db="EMBL/GenBank/DDBJ databases">
        <title>Draft genome of Scalindua rubra, obtained from a brine-seawater interface in the Red Sea, sheds light on salt adaptation in anammox bacteria.</title>
        <authorList>
            <person name="Speth D.R."/>
            <person name="Lagkouvardos I."/>
            <person name="Wang Y."/>
            <person name="Qian P.-Y."/>
            <person name="Dutilh B.E."/>
            <person name="Jetten M.S."/>
        </authorList>
    </citation>
    <scope>NUCLEOTIDE SEQUENCE [LARGE SCALE GENOMIC DNA]</scope>
    <source>
        <strain evidence="1">BSI-1</strain>
    </source>
</reference>
<gene>
    <name evidence="1" type="ORF">SCARUB_00951</name>
</gene>
<evidence type="ECO:0000313" key="1">
    <source>
        <dbReference type="EMBL" id="ODS33880.1"/>
    </source>
</evidence>
<organism evidence="1 2">
    <name type="scientific">Candidatus Scalindua rubra</name>
    <dbReference type="NCBI Taxonomy" id="1872076"/>
    <lineage>
        <taxon>Bacteria</taxon>
        <taxon>Pseudomonadati</taxon>
        <taxon>Planctomycetota</taxon>
        <taxon>Candidatus Brocadiia</taxon>
        <taxon>Candidatus Brocadiales</taxon>
        <taxon>Candidatus Scalinduaceae</taxon>
        <taxon>Candidatus Scalindua</taxon>
    </lineage>
</organism>
<dbReference type="Proteomes" id="UP000094056">
    <property type="component" value="Unassembled WGS sequence"/>
</dbReference>
<proteinExistence type="predicted"/>
<dbReference type="AlphaFoldDB" id="A0A1E3XE69"/>
<protein>
    <submittedName>
        <fullName evidence="1">Uncharacterized protein</fullName>
    </submittedName>
</protein>
<accession>A0A1E3XE69</accession>
<name>A0A1E3XE69_9BACT</name>
<sequence length="52" mass="6017">MQILYFDHRTDFPCCFISKDYILCKSEVDKSYLGAKRIKAKRGRNVATITTA</sequence>
<comment type="caution">
    <text evidence="1">The sequence shown here is derived from an EMBL/GenBank/DDBJ whole genome shotgun (WGS) entry which is preliminary data.</text>
</comment>
<evidence type="ECO:0000313" key="2">
    <source>
        <dbReference type="Proteomes" id="UP000094056"/>
    </source>
</evidence>
<dbReference type="EMBL" id="MAYW01000017">
    <property type="protein sequence ID" value="ODS33880.1"/>
    <property type="molecule type" value="Genomic_DNA"/>
</dbReference>